<evidence type="ECO:0000313" key="2">
    <source>
        <dbReference type="EMBL" id="AEG94968.1"/>
    </source>
</evidence>
<name>A0A0H3FI49_KLEAK</name>
<keyword evidence="3" id="KW-1185">Reference proteome</keyword>
<dbReference type="AlphaFoldDB" id="A0A0H3FI49"/>
<dbReference type="eggNOG" id="ENOG50316BA">
    <property type="taxonomic scope" value="Bacteria"/>
</dbReference>
<dbReference type="EMBL" id="CP002824">
    <property type="protein sequence ID" value="AEG94968.1"/>
    <property type="molecule type" value="Genomic_DNA"/>
</dbReference>
<accession>A0A0H3FI49</accession>
<dbReference type="HOGENOM" id="CLU_053856_4_0_6"/>
<dbReference type="OrthoDB" id="8592743at2"/>
<reference evidence="2 3" key="1">
    <citation type="journal article" date="2012" name="J. Bacteriol.">
        <title>Complete genome sequence of Enterobacter aerogenes KCTC 2190.</title>
        <authorList>
            <person name="Shin S.H."/>
            <person name="Kim S."/>
            <person name="Kim J.Y."/>
            <person name="Lee S."/>
            <person name="Um Y."/>
            <person name="Oh M.K."/>
            <person name="Kim Y.R."/>
            <person name="Lee J."/>
            <person name="Yang K.S."/>
        </authorList>
    </citation>
    <scope>NUCLEOTIDE SEQUENCE [LARGE SCALE GENOMIC DNA]</scope>
    <source>
        <strain evidence="2 3">KCTC 2190</strain>
    </source>
</reference>
<gene>
    <name evidence="2" type="ordered locus">EAE_00145</name>
</gene>
<protein>
    <recommendedName>
        <fullName evidence="1">Replication-associated protein ORF2/G2P domain-containing protein</fullName>
    </recommendedName>
</protein>
<evidence type="ECO:0000313" key="3">
    <source>
        <dbReference type="Proteomes" id="UP000008881"/>
    </source>
</evidence>
<sequence length="212" mass="25060">MNITNLVLALTSLIISSGIIMLKNSDRNFNEDWFLASVLNAHIDEMINRYSCLLALRMDFFYQKESARYSHLNHQTLEHDLRVLMEKMTKEKGVVGYFWVVEWTERHRYHAHVVFWLDRQKTQHSYPFALTTNTFWEEITHWDGVSHRCEYRPQYSRNINIPVRYNDPESINNIRHVLSYLAKEEQKEGLCAYGCNDVPPRSAAGRPRKPGP</sequence>
<organism evidence="2 3">
    <name type="scientific">Klebsiella aerogenes (strain ATCC 13048 / DSM 30053 / CCUG 1429 / JCM 1235 / KCTC 2190 / NBRC 13534 / NCIMB 10102 / NCTC 10006 / CDC 819-56)</name>
    <name type="common">Enterobacter aerogenes</name>
    <dbReference type="NCBI Taxonomy" id="1028307"/>
    <lineage>
        <taxon>Bacteria</taxon>
        <taxon>Pseudomonadati</taxon>
        <taxon>Pseudomonadota</taxon>
        <taxon>Gammaproteobacteria</taxon>
        <taxon>Enterobacterales</taxon>
        <taxon>Enterobacteriaceae</taxon>
        <taxon>Klebsiella/Raoultella group</taxon>
        <taxon>Klebsiella</taxon>
    </lineage>
</organism>
<dbReference type="KEGG" id="eae:EAE_00145"/>
<dbReference type="Proteomes" id="UP000008881">
    <property type="component" value="Chromosome"/>
</dbReference>
<dbReference type="Pfam" id="PF23343">
    <property type="entry name" value="REP_ORF2-G2P"/>
    <property type="match status" value="1"/>
</dbReference>
<evidence type="ECO:0000259" key="1">
    <source>
        <dbReference type="Pfam" id="PF23343"/>
    </source>
</evidence>
<dbReference type="InterPro" id="IPR056906">
    <property type="entry name" value="ORF2/G2P_dom"/>
</dbReference>
<feature type="domain" description="Replication-associated protein ORF2/G2P" evidence="1">
    <location>
        <begin position="71"/>
        <end position="155"/>
    </location>
</feature>
<proteinExistence type="predicted"/>